<dbReference type="InterPro" id="IPR025178">
    <property type="entry name" value="Lnb_N"/>
</dbReference>
<feature type="region of interest" description="Disordered" evidence="1">
    <location>
        <begin position="415"/>
        <end position="443"/>
    </location>
</feature>
<protein>
    <submittedName>
        <fullName evidence="5">Uncharacterized protein</fullName>
    </submittedName>
</protein>
<evidence type="ECO:0000313" key="5">
    <source>
        <dbReference type="EMBL" id="CUQ65188.1"/>
    </source>
</evidence>
<dbReference type="Pfam" id="PF25225">
    <property type="entry name" value="DUF7843"/>
    <property type="match status" value="1"/>
</dbReference>
<organism evidence="5 6">
    <name type="scientific">Candidatus Nitrospira inopinata</name>
    <dbReference type="NCBI Taxonomy" id="1715989"/>
    <lineage>
        <taxon>Bacteria</taxon>
        <taxon>Pseudomonadati</taxon>
        <taxon>Nitrospirota</taxon>
        <taxon>Nitrospiria</taxon>
        <taxon>Nitrospirales</taxon>
        <taxon>Nitrospiraceae</taxon>
        <taxon>Nitrospira</taxon>
    </lineage>
</organism>
<proteinExistence type="predicted"/>
<keyword evidence="6" id="KW-1185">Reference proteome</keyword>
<dbReference type="Pfam" id="PF13387">
    <property type="entry name" value="Lnb_N"/>
    <property type="match status" value="1"/>
</dbReference>
<feature type="domain" description="Lnb N-terminal periplasmic" evidence="2">
    <location>
        <begin position="146"/>
        <end position="315"/>
    </location>
</feature>
<evidence type="ECO:0000256" key="1">
    <source>
        <dbReference type="SAM" id="MobiDB-lite"/>
    </source>
</evidence>
<gene>
    <name evidence="5" type="ORF">NITINOP_0212</name>
</gene>
<evidence type="ECO:0000259" key="2">
    <source>
        <dbReference type="Pfam" id="PF13387"/>
    </source>
</evidence>
<dbReference type="RefSeq" id="WP_231908700.1">
    <property type="nucleotide sequence ID" value="NZ_LN885086.1"/>
</dbReference>
<evidence type="ECO:0000313" key="6">
    <source>
        <dbReference type="Proteomes" id="UP000066284"/>
    </source>
</evidence>
<dbReference type="AlphaFoldDB" id="A0A0S4KS75"/>
<accession>A0A0S4KS75</accession>
<dbReference type="STRING" id="1715989.NITINOP_0212"/>
<dbReference type="Pfam" id="PF25222">
    <property type="entry name" value="DUF7840"/>
    <property type="match status" value="1"/>
</dbReference>
<dbReference type="InterPro" id="IPR057162">
    <property type="entry name" value="DUF7840"/>
</dbReference>
<dbReference type="EMBL" id="LN885086">
    <property type="protein sequence ID" value="CUQ65188.1"/>
    <property type="molecule type" value="Genomic_DNA"/>
</dbReference>
<reference evidence="6" key="1">
    <citation type="submission" date="2015-09" db="EMBL/GenBank/DDBJ databases">
        <authorList>
            <person name="Daims H."/>
        </authorList>
    </citation>
    <scope>NUCLEOTIDE SEQUENCE [LARGE SCALE GENOMIC DNA]</scope>
</reference>
<evidence type="ECO:0000259" key="3">
    <source>
        <dbReference type="Pfam" id="PF25222"/>
    </source>
</evidence>
<dbReference type="InterPro" id="IPR057165">
    <property type="entry name" value="DUF7843"/>
</dbReference>
<evidence type="ECO:0000259" key="4">
    <source>
        <dbReference type="Pfam" id="PF25225"/>
    </source>
</evidence>
<feature type="domain" description="DUF7840" evidence="3">
    <location>
        <begin position="425"/>
        <end position="638"/>
    </location>
</feature>
<name>A0A0S4KS75_9BACT</name>
<dbReference type="Proteomes" id="UP000066284">
    <property type="component" value="Chromosome 1"/>
</dbReference>
<feature type="domain" description="DUF7843" evidence="4">
    <location>
        <begin position="52"/>
        <end position="129"/>
    </location>
</feature>
<dbReference type="KEGG" id="nio:NITINOP_0212"/>
<sequence>MMEAPSWFPSDAVIRFLLAIVVLLAGSWRQVAESFDPESYQRKLIERAALSRLADEREWHLLLHYGTDLWGRVISEEDDTGFFLSSRGKYDPRAELEATIRAFFSAEPVGRSKQPARCAFIARYHWLKERLGFDEQRLPPPVCERYERWRAELNPEGVSLIFPAAFLNNPASMFGHTFLRIDQRGQTEQTRLLAYTIDYAADVPAGAGVEFAFMGIFGGYKGFFSTPPYYLKVQTYRDIENRDMWEYRLNLSPVQLDRLLMHAWEMGNAYFDYFFFKENCSYHILSLLEYANPELRLRDRFHFWTIPADTVRAVVDYPGLVKEAIYRPSRSTIIKRKRALLTADESKLVEKLAQDPDFAGDASFKELPMPRRVLALDVVSDYLRYKSESDDPETAVHKERNRRILTERSRLPIPSPDVEIPPYTKRPDAGHRTTRATMGGGWRNQDTFEEASVRALYHDLLDPEEGYTPDAQIEALGLTVRHYNRAEQTRVERATLINVLSLAPIDELFRAPSWRVNVGMQTIRHGGCRLCSNGVFSGGVGGAVESAAVFKREVFYLFAEAEANVSPAYRDFHRVGGGVTMGLLVDVTDRWKLMGSGSYLRYPLGDRSDDIRWHVGSRYTLARDWAARLEYTHRDRDNDVVLAIHMFF</sequence>